<dbReference type="SMART" id="SM00631">
    <property type="entry name" value="Zn_pept"/>
    <property type="match status" value="1"/>
</dbReference>
<dbReference type="FunFam" id="3.40.630.10:FF:000084">
    <property type="entry name" value="Carboxypeptidase B2"/>
    <property type="match status" value="1"/>
</dbReference>
<dbReference type="PANTHER" id="PTHR11705:SF143">
    <property type="entry name" value="SLL0236 PROTEIN"/>
    <property type="match status" value="1"/>
</dbReference>
<dbReference type="GO" id="GO:0006508">
    <property type="term" value="P:proteolysis"/>
    <property type="evidence" value="ECO:0007669"/>
    <property type="project" value="UniProtKB-KW"/>
</dbReference>
<evidence type="ECO:0000256" key="6">
    <source>
        <dbReference type="ARBA" id="ARBA00022729"/>
    </source>
</evidence>
<dbReference type="RefSeq" id="WP_264793495.1">
    <property type="nucleotide sequence ID" value="NZ_AP026867.1"/>
</dbReference>
<dbReference type="Pfam" id="PF20773">
    <property type="entry name" value="InhA-like_MAM"/>
    <property type="match status" value="1"/>
</dbReference>
<dbReference type="Gene3D" id="3.40.630.10">
    <property type="entry name" value="Zn peptidases"/>
    <property type="match status" value="1"/>
</dbReference>
<feature type="domain" description="Peptidase M14" evidence="13">
    <location>
        <begin position="126"/>
        <end position="425"/>
    </location>
</feature>
<dbReference type="EMBL" id="AP026867">
    <property type="protein sequence ID" value="BDS12425.1"/>
    <property type="molecule type" value="Genomic_DNA"/>
</dbReference>
<evidence type="ECO:0000256" key="2">
    <source>
        <dbReference type="ARBA" id="ARBA00005988"/>
    </source>
</evidence>
<dbReference type="NCBIfam" id="TIGR04183">
    <property type="entry name" value="Por_Secre_tail"/>
    <property type="match status" value="1"/>
</dbReference>
<sequence length="797" mass="90783">MKHVYLLISGFLFWATLVFGQQEQYAKLRIYLDGRPAQDLLQLGITCDHGEHRRSVYFESDFSTSDRRLLEASGFRYDVLIEDVVAYYQNQNRVEHSGARNTNCIPHGGIADYPPPNNFALGTMGGYLTYQELLDNLDSMRSKYPHLITAKKAIDSTNLTHENRPIYWVKISGNPDVDENEPAALYNALHHAREPLALSQLIYYMWYLLENYTNNTEIQYLLDHAALYFVPCVNPDGYVYNELTNPNGGGMWRKNRRNNGGSYGVDLNRNYDYAFAQDNVGSSALPSSNIYRGPTAFSEPETQNMRDFCEAHDFMFSLNYHSYGDLLIYPWAYNSALTPDSNEYKTFARVMTQENRYNYGTNMETIGYSSNGDADDWFYGEQTNKKKIFALTPEVGTGGFWPAATSIVGYCQRTMWQNLALAHLLLNYGEVIDNSTGLITELNAAVFFELTRYGMMNGDLTVRVAPLSSNIQSVGAAKVFNLTQFANQTDSIRIHLDPTISNGDVVRYVLILDNGFYTQKDTIERVFGNYALFFSDSANTMNNWTNPSSTSNWEVTHSTFHSPTGSLTDSKIGNYGSNTTTEIVLNQNIDLSVATDANLSFWAKWDIEEDYDYVQVMAAGSDSIYKPLCGWYTNLGTMNQDINQPLYDGIQNTWVAEQMSLNDFLGDSIVQIKLRLVADIWISEDGFYFDDFKVNVLEPGLHTPQQYWHTRNFALEQNQPNPAGLKVFIPFEIPSSYKEAIWLEITDVLGQRVHFQAVGQNSTGIELEIETWEEGVYFYRLLGNDVRSLPRRMLITR</sequence>
<dbReference type="KEGG" id="aup:AsAng_0031460"/>
<comment type="catalytic activity">
    <reaction evidence="10">
        <text>Releases a C-terminal residue, which may be hydrophobic or positively charged.</text>
        <dbReference type="EC" id="3.4.17.18"/>
    </reaction>
</comment>
<dbReference type="AlphaFoldDB" id="A0A915YFX6"/>
<dbReference type="Proteomes" id="UP001060919">
    <property type="component" value="Chromosome"/>
</dbReference>
<evidence type="ECO:0000256" key="10">
    <source>
        <dbReference type="ARBA" id="ARBA00050859"/>
    </source>
</evidence>
<comment type="similarity">
    <text evidence="2 12">Belongs to the peptidase M14 family.</text>
</comment>
<dbReference type="InterPro" id="IPR033810">
    <property type="entry name" value="Carboxypeptidase_T"/>
</dbReference>
<keyword evidence="3" id="KW-0121">Carboxypeptidase</keyword>
<evidence type="ECO:0000256" key="7">
    <source>
        <dbReference type="ARBA" id="ARBA00022801"/>
    </source>
</evidence>
<dbReference type="SUPFAM" id="SSF53187">
    <property type="entry name" value="Zn-dependent exopeptidases"/>
    <property type="match status" value="1"/>
</dbReference>
<evidence type="ECO:0000256" key="8">
    <source>
        <dbReference type="ARBA" id="ARBA00022833"/>
    </source>
</evidence>
<proteinExistence type="inferred from homology"/>
<accession>A0A915YFX6</accession>
<evidence type="ECO:0000256" key="9">
    <source>
        <dbReference type="ARBA" id="ARBA00023049"/>
    </source>
</evidence>
<evidence type="ECO:0000256" key="3">
    <source>
        <dbReference type="ARBA" id="ARBA00022645"/>
    </source>
</evidence>
<dbReference type="GO" id="GO:0004181">
    <property type="term" value="F:metallocarboxypeptidase activity"/>
    <property type="evidence" value="ECO:0007669"/>
    <property type="project" value="InterPro"/>
</dbReference>
<dbReference type="PANTHER" id="PTHR11705">
    <property type="entry name" value="PROTEASE FAMILY M14 CARBOXYPEPTIDASE A,B"/>
    <property type="match status" value="1"/>
</dbReference>
<comment type="cofactor">
    <cofactor evidence="1">
        <name>Zn(2+)</name>
        <dbReference type="ChEBI" id="CHEBI:29105"/>
    </cofactor>
</comment>
<keyword evidence="15" id="KW-1185">Reference proteome</keyword>
<protein>
    <recommendedName>
        <fullName evidence="11">carboxypeptidase T</fullName>
        <ecNumber evidence="11">3.4.17.18</ecNumber>
    </recommendedName>
</protein>
<keyword evidence="9" id="KW-0482">Metalloprotease</keyword>
<dbReference type="PROSITE" id="PS52035">
    <property type="entry name" value="PEPTIDASE_M14"/>
    <property type="match status" value="1"/>
</dbReference>
<reference evidence="14" key="1">
    <citation type="submission" date="2022-09" db="EMBL/GenBank/DDBJ databases">
        <title>Aureispira anguillicida sp. nov., isolated from Leptocephalus of Japanese eel Anguilla japonica.</title>
        <authorList>
            <person name="Yuasa K."/>
            <person name="Mekata T."/>
            <person name="Ikunari K."/>
        </authorList>
    </citation>
    <scope>NUCLEOTIDE SEQUENCE</scope>
    <source>
        <strain evidence="14">EL160426</strain>
    </source>
</reference>
<evidence type="ECO:0000256" key="5">
    <source>
        <dbReference type="ARBA" id="ARBA00022723"/>
    </source>
</evidence>
<name>A0A915YFX6_9BACT</name>
<feature type="active site" description="Proton donor/acceptor" evidence="12">
    <location>
        <position position="394"/>
    </location>
</feature>
<dbReference type="InterPro" id="IPR026444">
    <property type="entry name" value="Secre_tail"/>
</dbReference>
<evidence type="ECO:0000259" key="13">
    <source>
        <dbReference type="PROSITE" id="PS52035"/>
    </source>
</evidence>
<evidence type="ECO:0000256" key="12">
    <source>
        <dbReference type="PROSITE-ProRule" id="PRU01379"/>
    </source>
</evidence>
<dbReference type="CDD" id="cd03859">
    <property type="entry name" value="M14_CPT"/>
    <property type="match status" value="1"/>
</dbReference>
<evidence type="ECO:0000256" key="4">
    <source>
        <dbReference type="ARBA" id="ARBA00022670"/>
    </source>
</evidence>
<dbReference type="InterPro" id="IPR000834">
    <property type="entry name" value="Peptidase_M14"/>
</dbReference>
<dbReference type="EC" id="3.4.17.18" evidence="11"/>
<keyword evidence="5" id="KW-0479">Metal-binding</keyword>
<evidence type="ECO:0000313" key="15">
    <source>
        <dbReference type="Proteomes" id="UP001060919"/>
    </source>
</evidence>
<organism evidence="14 15">
    <name type="scientific">Aureispira anguillae</name>
    <dbReference type="NCBI Taxonomy" id="2864201"/>
    <lineage>
        <taxon>Bacteria</taxon>
        <taxon>Pseudomonadati</taxon>
        <taxon>Bacteroidota</taxon>
        <taxon>Saprospiria</taxon>
        <taxon>Saprospirales</taxon>
        <taxon>Saprospiraceae</taxon>
        <taxon>Aureispira</taxon>
    </lineage>
</organism>
<keyword evidence="8" id="KW-0862">Zinc</keyword>
<dbReference type="GO" id="GO:0005615">
    <property type="term" value="C:extracellular space"/>
    <property type="evidence" value="ECO:0007669"/>
    <property type="project" value="TreeGrafter"/>
</dbReference>
<dbReference type="GO" id="GO:0008270">
    <property type="term" value="F:zinc ion binding"/>
    <property type="evidence" value="ECO:0007669"/>
    <property type="project" value="InterPro"/>
</dbReference>
<evidence type="ECO:0000313" key="14">
    <source>
        <dbReference type="EMBL" id="BDS12425.1"/>
    </source>
</evidence>
<keyword evidence="4" id="KW-0645">Protease</keyword>
<keyword evidence="6" id="KW-0732">Signal</keyword>
<evidence type="ECO:0000256" key="11">
    <source>
        <dbReference type="ARBA" id="ARBA00066554"/>
    </source>
</evidence>
<dbReference type="Pfam" id="PF00246">
    <property type="entry name" value="Peptidase_M14"/>
    <property type="match status" value="1"/>
</dbReference>
<evidence type="ECO:0000256" key="1">
    <source>
        <dbReference type="ARBA" id="ARBA00001947"/>
    </source>
</evidence>
<gene>
    <name evidence="14" type="ORF">AsAng_0031460</name>
</gene>
<keyword evidence="7" id="KW-0378">Hydrolase</keyword>